<reference evidence="3 4" key="1">
    <citation type="submission" date="2018-03" db="EMBL/GenBank/DDBJ databases">
        <title>Candida pseudohaemulonii genome assembly and annotation.</title>
        <authorList>
            <person name="Munoz J.F."/>
            <person name="Gade L.G."/>
            <person name="Chow N.A."/>
            <person name="Litvintseva A.P."/>
            <person name="Loparev V.N."/>
            <person name="Cuomo C.A."/>
        </authorList>
    </citation>
    <scope>NUCLEOTIDE SEQUENCE [LARGE SCALE GENOMIC DNA]</scope>
    <source>
        <strain evidence="3 4">B12108</strain>
    </source>
</reference>
<dbReference type="GeneID" id="36568089"/>
<proteinExistence type="predicted"/>
<dbReference type="Pfam" id="PF21730">
    <property type="entry name" value="Vma22_CCDC115"/>
    <property type="match status" value="1"/>
</dbReference>
<dbReference type="PANTHER" id="PTHR31996:SF2">
    <property type="entry name" value="COILED-COIL DOMAIN-CONTAINING PROTEIN 115"/>
    <property type="match status" value="1"/>
</dbReference>
<feature type="region of interest" description="Disordered" evidence="2">
    <location>
        <begin position="93"/>
        <end position="134"/>
    </location>
</feature>
<feature type="compositionally biased region" description="Basic and acidic residues" evidence="2">
    <location>
        <begin position="93"/>
        <end position="107"/>
    </location>
</feature>
<dbReference type="RefSeq" id="XP_024711769.1">
    <property type="nucleotide sequence ID" value="XM_024860019.1"/>
</dbReference>
<evidence type="ECO:0000256" key="2">
    <source>
        <dbReference type="SAM" id="MobiDB-lite"/>
    </source>
</evidence>
<dbReference type="VEuPathDB" id="FungiDB:C7M61_004702"/>
<dbReference type="STRING" id="418784.A0A2P7YH13"/>
<dbReference type="Proteomes" id="UP000241107">
    <property type="component" value="Unassembled WGS sequence"/>
</dbReference>
<comment type="caution">
    <text evidence="3">The sequence shown here is derived from an EMBL/GenBank/DDBJ whole genome shotgun (WGS) entry which is preliminary data.</text>
</comment>
<gene>
    <name evidence="3" type="ORF">C7M61_004702</name>
</gene>
<dbReference type="PANTHER" id="PTHR31996">
    <property type="entry name" value="COILED-COIL DOMAIN-CONTAINING PROTEIN 115"/>
    <property type="match status" value="1"/>
</dbReference>
<accession>A0A2P7YH13</accession>
<dbReference type="InterPro" id="IPR040357">
    <property type="entry name" value="Vma22/CCDC115"/>
</dbReference>
<dbReference type="EMBL" id="PYFQ01000017">
    <property type="protein sequence ID" value="PSK35244.1"/>
    <property type="molecule type" value="Genomic_DNA"/>
</dbReference>
<feature type="compositionally biased region" description="Basic and acidic residues" evidence="2">
    <location>
        <begin position="114"/>
        <end position="134"/>
    </location>
</feature>
<organism evidence="3 4">
    <name type="scientific">Candidozyma pseudohaemuli</name>
    <dbReference type="NCBI Taxonomy" id="418784"/>
    <lineage>
        <taxon>Eukaryota</taxon>
        <taxon>Fungi</taxon>
        <taxon>Dikarya</taxon>
        <taxon>Ascomycota</taxon>
        <taxon>Saccharomycotina</taxon>
        <taxon>Pichiomycetes</taxon>
        <taxon>Metschnikowiaceae</taxon>
        <taxon>Candidozyma</taxon>
    </lineage>
</organism>
<evidence type="ECO:0000256" key="1">
    <source>
        <dbReference type="ARBA" id="ARBA00093634"/>
    </source>
</evidence>
<keyword evidence="4" id="KW-1185">Reference proteome</keyword>
<sequence>MSQDQDDLVIQLLERLDRYEKLANDSFRVNFITGMQHLSRANFNSENRKYGMDSLDRRPYDACKVVESNGSFKLRDKLKELKEKKKLELEKETLDSEKENTLEDQALRHRKKDSAKGEKSEPKSKIEGVSEKSIEPSSLRDPIYQFGVLVPYQLRNAQSSFNDSLTDIITMVNLRQELTELIQKIESTGADKSTDASAS</sequence>
<dbReference type="GO" id="GO:0070072">
    <property type="term" value="P:vacuolar proton-transporting V-type ATPase complex assembly"/>
    <property type="evidence" value="ECO:0007669"/>
    <property type="project" value="InterPro"/>
</dbReference>
<protein>
    <recommendedName>
        <fullName evidence="1">Vacuolar ATPase assembly protein VMA22</fullName>
    </recommendedName>
</protein>
<dbReference type="OrthoDB" id="408631at2759"/>
<evidence type="ECO:0000313" key="4">
    <source>
        <dbReference type="Proteomes" id="UP000241107"/>
    </source>
</evidence>
<dbReference type="GO" id="GO:0051082">
    <property type="term" value="F:unfolded protein binding"/>
    <property type="evidence" value="ECO:0007669"/>
    <property type="project" value="TreeGrafter"/>
</dbReference>
<dbReference type="AlphaFoldDB" id="A0A2P7YH13"/>
<dbReference type="GO" id="GO:1990871">
    <property type="term" value="C:Vma12-Vma22 assembly complex"/>
    <property type="evidence" value="ECO:0007669"/>
    <property type="project" value="TreeGrafter"/>
</dbReference>
<evidence type="ECO:0000313" key="3">
    <source>
        <dbReference type="EMBL" id="PSK35244.1"/>
    </source>
</evidence>
<name>A0A2P7YH13_9ASCO</name>